<gene>
    <name evidence="1" type="ORF">GBAR_LOCUS30110</name>
</gene>
<protein>
    <submittedName>
        <fullName evidence="1">Uncharacterized protein</fullName>
    </submittedName>
</protein>
<proteinExistence type="predicted"/>
<dbReference type="AlphaFoldDB" id="A0AA35XJU0"/>
<organism evidence="1 2">
    <name type="scientific">Geodia barretti</name>
    <name type="common">Barrett's horny sponge</name>
    <dbReference type="NCBI Taxonomy" id="519541"/>
    <lineage>
        <taxon>Eukaryota</taxon>
        <taxon>Metazoa</taxon>
        <taxon>Porifera</taxon>
        <taxon>Demospongiae</taxon>
        <taxon>Heteroscleromorpha</taxon>
        <taxon>Tetractinellida</taxon>
        <taxon>Astrophorina</taxon>
        <taxon>Geodiidae</taxon>
        <taxon>Geodia</taxon>
    </lineage>
</organism>
<evidence type="ECO:0000313" key="1">
    <source>
        <dbReference type="EMBL" id="CAI8055151.1"/>
    </source>
</evidence>
<evidence type="ECO:0000313" key="2">
    <source>
        <dbReference type="Proteomes" id="UP001174909"/>
    </source>
</evidence>
<name>A0AA35XJU0_GEOBA</name>
<dbReference type="EMBL" id="CASHTH010004251">
    <property type="protein sequence ID" value="CAI8055151.1"/>
    <property type="molecule type" value="Genomic_DNA"/>
</dbReference>
<reference evidence="1" key="1">
    <citation type="submission" date="2023-03" db="EMBL/GenBank/DDBJ databases">
        <authorList>
            <person name="Steffen K."/>
            <person name="Cardenas P."/>
        </authorList>
    </citation>
    <scope>NUCLEOTIDE SEQUENCE</scope>
</reference>
<sequence length="47" mass="5165">MSSNTTGAGSRQGFFLTMEDHRVKGSRRGTMRSPLTFIPLTSISVFT</sequence>
<accession>A0AA35XJU0</accession>
<dbReference type="Proteomes" id="UP001174909">
    <property type="component" value="Unassembled WGS sequence"/>
</dbReference>
<comment type="caution">
    <text evidence="1">The sequence shown here is derived from an EMBL/GenBank/DDBJ whole genome shotgun (WGS) entry which is preliminary data.</text>
</comment>
<keyword evidence="2" id="KW-1185">Reference proteome</keyword>